<sequence>MTIPFKDLLREELTISDMQAAMENETVTSRELTMFYLQRIQMYDKSGPALNAVLELNPDAIFIAESLDDERQKSGARGPLHGIPVMLKDNIETADSMHTSAGTLALEKHVAAHDAFIVKKLRDAGAVIVAKTNMTELSNGMSTKMEAGYSSRGGQVLNPYGNFFTGGSSTGSAVAVSANMTAFAIGTETDGSIVSPAIHSSVVGIKPTVGLISRRGIIPFTYSQDTAGPFARTVKDAAVVLDALCGIDADDPATQKESVRKAAGFASGLNSSGLNGMRIGVFRGAADTFYESDDYDDELFSQVVETLKSCGIETIESVEIPSFHREWHTEVGHHELKHSLDNYLARLPAHRPVHSIRELIAYNMNHEAAALKYGQDNLLTIEKTKSPMNSASYIQAKLEDLYYAREQGIDYTVKHHNLDAIVFPSYVNSTISAKAGYPSVAVPAGYRNNGLPFGVSFAGTAFSEKKLITIAYAYEQVSEMRRPPQFD</sequence>
<dbReference type="InterPro" id="IPR036928">
    <property type="entry name" value="AS_sf"/>
</dbReference>
<dbReference type="NCBIfam" id="NF005300">
    <property type="entry name" value="PRK06828.1"/>
    <property type="match status" value="1"/>
</dbReference>
<evidence type="ECO:0000313" key="2">
    <source>
        <dbReference type="EMBL" id="PYZ98978.1"/>
    </source>
</evidence>
<dbReference type="PANTHER" id="PTHR42678:SF34">
    <property type="entry name" value="OS04G0183300 PROTEIN"/>
    <property type="match status" value="1"/>
</dbReference>
<evidence type="ECO:0000313" key="3">
    <source>
        <dbReference type="Proteomes" id="UP000248066"/>
    </source>
</evidence>
<dbReference type="Proteomes" id="UP000248066">
    <property type="component" value="Unassembled WGS sequence"/>
</dbReference>
<dbReference type="Gene3D" id="3.90.1300.10">
    <property type="entry name" value="Amidase signature (AS) domain"/>
    <property type="match status" value="1"/>
</dbReference>
<dbReference type="GO" id="GO:0004040">
    <property type="term" value="F:amidase activity"/>
    <property type="evidence" value="ECO:0007669"/>
    <property type="project" value="UniProtKB-EC"/>
</dbReference>
<gene>
    <name evidence="2" type="ORF">CR205_10550</name>
</gene>
<dbReference type="PANTHER" id="PTHR42678">
    <property type="entry name" value="AMIDASE"/>
    <property type="match status" value="1"/>
</dbReference>
<dbReference type="EMBL" id="PDOF01000001">
    <property type="protein sequence ID" value="PYZ98978.1"/>
    <property type="molecule type" value="Genomic_DNA"/>
</dbReference>
<keyword evidence="3" id="KW-1185">Reference proteome</keyword>
<comment type="caution">
    <text evidence="2">The sequence shown here is derived from an EMBL/GenBank/DDBJ whole genome shotgun (WGS) entry which is preliminary data.</text>
</comment>
<organism evidence="2 3">
    <name type="scientific">Alteribacter lacisalsi</name>
    <dbReference type="NCBI Taxonomy" id="2045244"/>
    <lineage>
        <taxon>Bacteria</taxon>
        <taxon>Bacillati</taxon>
        <taxon>Bacillota</taxon>
        <taxon>Bacilli</taxon>
        <taxon>Bacillales</taxon>
        <taxon>Bacillaceae</taxon>
        <taxon>Alteribacter</taxon>
    </lineage>
</organism>
<reference evidence="2 3" key="1">
    <citation type="submission" date="2017-10" db="EMBL/GenBank/DDBJ databases">
        <title>Bacillus sp. nov., a halophilic bacterium isolated from a Yangshapao Lake.</title>
        <authorList>
            <person name="Wang H."/>
        </authorList>
    </citation>
    <scope>NUCLEOTIDE SEQUENCE [LARGE SCALE GENOMIC DNA]</scope>
    <source>
        <strain evidence="2 3">YSP-3</strain>
    </source>
</reference>
<dbReference type="RefSeq" id="WP_110519324.1">
    <property type="nucleotide sequence ID" value="NZ_PDOF01000001.1"/>
</dbReference>
<dbReference type="EC" id="3.5.1.4" evidence="2"/>
<dbReference type="SUPFAM" id="SSF75304">
    <property type="entry name" value="Amidase signature (AS) enzymes"/>
    <property type="match status" value="1"/>
</dbReference>
<protein>
    <submittedName>
        <fullName evidence="2">Amidase</fullName>
        <ecNumber evidence="2">3.5.1.4</ecNumber>
    </submittedName>
</protein>
<evidence type="ECO:0000259" key="1">
    <source>
        <dbReference type="Pfam" id="PF01425"/>
    </source>
</evidence>
<name>A0A2W0HYV1_9BACI</name>
<accession>A0A2W0HYV1</accession>
<feature type="domain" description="Amidase" evidence="1">
    <location>
        <begin position="31"/>
        <end position="467"/>
    </location>
</feature>
<dbReference type="InterPro" id="IPR023631">
    <property type="entry name" value="Amidase_dom"/>
</dbReference>
<proteinExistence type="predicted"/>
<dbReference type="Pfam" id="PF01425">
    <property type="entry name" value="Amidase"/>
    <property type="match status" value="1"/>
</dbReference>
<dbReference type="OrthoDB" id="9811471at2"/>
<dbReference type="AlphaFoldDB" id="A0A2W0HYV1"/>
<keyword evidence="2" id="KW-0378">Hydrolase</keyword>